<feature type="domain" description="(S)-ureidoglycine aminohydrolase cupin" evidence="1">
    <location>
        <begin position="170"/>
        <end position="243"/>
    </location>
</feature>
<dbReference type="PANTHER" id="PTHR40943">
    <property type="entry name" value="CYTOPLASMIC PROTEIN-RELATED"/>
    <property type="match status" value="1"/>
</dbReference>
<organism evidence="2 3">
    <name type="scientific">Pseudoduganella rivuli</name>
    <dbReference type="NCBI Taxonomy" id="2666085"/>
    <lineage>
        <taxon>Bacteria</taxon>
        <taxon>Pseudomonadati</taxon>
        <taxon>Pseudomonadota</taxon>
        <taxon>Betaproteobacteria</taxon>
        <taxon>Burkholderiales</taxon>
        <taxon>Oxalobacteraceae</taxon>
        <taxon>Telluria group</taxon>
        <taxon>Pseudoduganella</taxon>
    </lineage>
</organism>
<dbReference type="EMBL" id="WKJJ01000004">
    <property type="protein sequence ID" value="MRV71712.1"/>
    <property type="molecule type" value="Genomic_DNA"/>
</dbReference>
<dbReference type="InterPro" id="IPR014710">
    <property type="entry name" value="RmlC-like_jellyroll"/>
</dbReference>
<dbReference type="PANTHER" id="PTHR40943:SF1">
    <property type="entry name" value="CYTOPLASMIC PROTEIN"/>
    <property type="match status" value="1"/>
</dbReference>
<dbReference type="AlphaFoldDB" id="A0A7X2IKJ8"/>
<gene>
    <name evidence="2" type="ORF">GJ700_08225</name>
</gene>
<proteinExistence type="predicted"/>
<evidence type="ECO:0000259" key="1">
    <source>
        <dbReference type="Pfam" id="PF05899"/>
    </source>
</evidence>
<dbReference type="InterPro" id="IPR011051">
    <property type="entry name" value="RmlC_Cupin_sf"/>
</dbReference>
<dbReference type="Proteomes" id="UP000446768">
    <property type="component" value="Unassembled WGS sequence"/>
</dbReference>
<accession>A0A7X2IKJ8</accession>
<protein>
    <submittedName>
        <fullName evidence="2">DUF861 domain-containing protein</fullName>
    </submittedName>
</protein>
<dbReference type="InterPro" id="IPR008579">
    <property type="entry name" value="UGlyAH_Cupin_dom"/>
</dbReference>
<reference evidence="2 3" key="1">
    <citation type="submission" date="2019-11" db="EMBL/GenBank/DDBJ databases">
        <title>Novel species isolated from a subtropical stream in China.</title>
        <authorList>
            <person name="Lu H."/>
        </authorList>
    </citation>
    <scope>NUCLEOTIDE SEQUENCE [LARGE SCALE GENOMIC DNA]</scope>
    <source>
        <strain evidence="2 3">FT92W</strain>
    </source>
</reference>
<name>A0A7X2IKJ8_9BURK</name>
<keyword evidence="3" id="KW-1185">Reference proteome</keyword>
<comment type="caution">
    <text evidence="2">The sequence shown here is derived from an EMBL/GenBank/DDBJ whole genome shotgun (WGS) entry which is preliminary data.</text>
</comment>
<dbReference type="SUPFAM" id="SSF51182">
    <property type="entry name" value="RmlC-like cupins"/>
    <property type="match status" value="2"/>
</dbReference>
<sequence length="249" mass="26960">MLNMQSAAKRHAPRSFIDLRTFARDASQGVAFGNWAMEDAFLSSRRVLEFPCGPATAGVIVLAAGSGAVASMPADEFIIACDGFITLAQDGRKLTLEEGGCAVIRHGAAVTWSAHGPVTLIFMRYNHSWPGDGGIVPMAENPDMGPSGGPLAELLLTPAPVCRNHVDYQSADRAFACGTWDATPYRRRSMVYQMVELMYLLKGSVTLADETGRTRTFARGDIVIVEQDAQCSWESREHVVKVYATCRAA</sequence>
<dbReference type="Pfam" id="PF05899">
    <property type="entry name" value="Cupin_3"/>
    <property type="match status" value="1"/>
</dbReference>
<dbReference type="Gene3D" id="2.60.120.10">
    <property type="entry name" value="Jelly Rolls"/>
    <property type="match status" value="2"/>
</dbReference>
<evidence type="ECO:0000313" key="3">
    <source>
        <dbReference type="Proteomes" id="UP000446768"/>
    </source>
</evidence>
<evidence type="ECO:0000313" key="2">
    <source>
        <dbReference type="EMBL" id="MRV71712.1"/>
    </source>
</evidence>